<feature type="region of interest" description="Disordered" evidence="1">
    <location>
        <begin position="194"/>
        <end position="226"/>
    </location>
</feature>
<gene>
    <name evidence="2" type="ORF">EUX98_g1695</name>
</gene>
<evidence type="ECO:0000313" key="3">
    <source>
        <dbReference type="Proteomes" id="UP000308730"/>
    </source>
</evidence>
<dbReference type="AlphaFoldDB" id="A0A4S4N0U3"/>
<dbReference type="SUPFAM" id="SSF52047">
    <property type="entry name" value="RNI-like"/>
    <property type="match status" value="1"/>
</dbReference>
<dbReference type="Proteomes" id="UP000308730">
    <property type="component" value="Unassembled WGS sequence"/>
</dbReference>
<evidence type="ECO:0000313" key="2">
    <source>
        <dbReference type="EMBL" id="THH32504.1"/>
    </source>
</evidence>
<evidence type="ECO:0000256" key="1">
    <source>
        <dbReference type="SAM" id="MobiDB-lite"/>
    </source>
</evidence>
<evidence type="ECO:0008006" key="4">
    <source>
        <dbReference type="Google" id="ProtNLM"/>
    </source>
</evidence>
<keyword evidence="3" id="KW-1185">Reference proteome</keyword>
<dbReference type="OrthoDB" id="2870744at2759"/>
<dbReference type="GO" id="GO:0031146">
    <property type="term" value="P:SCF-dependent proteasomal ubiquitin-dependent protein catabolic process"/>
    <property type="evidence" value="ECO:0007669"/>
    <property type="project" value="TreeGrafter"/>
</dbReference>
<dbReference type="Gene3D" id="3.80.10.10">
    <property type="entry name" value="Ribonuclease Inhibitor"/>
    <property type="match status" value="1"/>
</dbReference>
<reference evidence="2 3" key="1">
    <citation type="submission" date="2019-02" db="EMBL/GenBank/DDBJ databases">
        <title>Genome sequencing of the rare red list fungi Antrodiella citrinella (Flaviporus citrinellus).</title>
        <authorList>
            <person name="Buettner E."/>
            <person name="Kellner H."/>
        </authorList>
    </citation>
    <scope>NUCLEOTIDE SEQUENCE [LARGE SCALE GENOMIC DNA]</scope>
    <source>
        <strain evidence="2 3">DSM 108506</strain>
    </source>
</reference>
<protein>
    <recommendedName>
        <fullName evidence="4">F-box domain-containing protein</fullName>
    </recommendedName>
</protein>
<comment type="caution">
    <text evidence="2">The sequence shown here is derived from an EMBL/GenBank/DDBJ whole genome shotgun (WGS) entry which is preliminary data.</text>
</comment>
<dbReference type="InterPro" id="IPR032675">
    <property type="entry name" value="LRR_dom_sf"/>
</dbReference>
<accession>A0A4S4N0U3</accession>
<sequence>MSPAPRYSRHNINTIPSDILLEVVSYLYSLSDRLNFSRTSSRIFPRVIPSIYATVDLQGIDECEPTLSMLARTPALARHVQKLIVHPDGVGKRKQHESIRAWNCAHTVSSLVAAASKHMDALHTFAWDGEDTLPDDLMWSELQKSCPNLKTIETTFGSYLPRPSSHLFAFEDLEGFSLTFKGGFYAHGLHVPSRGRSRLPDRPSLRYSRADMVSSPPSASSGRYRKSESSPVFTRLWDMLVTRCPNLQSLAIVGTSNEPGDGSRLSTACWPQLKSLTIGDIVFDSPVHHAPTTQAFADFLERHPMLEVLNLHGHPNVVPVELGSLSEKALPNLKSFSGALHHLRALAARGVVLQHQATQAQQFTVIYPSTLANTLQSVAFPEPMQLRDLTPLSISAVLQGMHSLTSLEISFSLQSGYDSNGVLRTIVSSCPNLTNLDLTCACKPSFYMESFSRTLRNLRKLTTLSVSIVKVPGDESMHTGAARIALSNPRLHKFDIAFLPANVPVTRGVARPPALEHGSYELLTDAYGIPVSLLAHERIEVPWASKLSIGAVVGSVCGRKVRRCTYELRPHGHPDVAQKNWGQLFMDRGPAGQEARLIAFCVWLLILAAWGVGKAVGNKLLGAGALSVLA</sequence>
<dbReference type="EMBL" id="SGPM01000020">
    <property type="protein sequence ID" value="THH32504.1"/>
    <property type="molecule type" value="Genomic_DNA"/>
</dbReference>
<proteinExistence type="predicted"/>
<name>A0A4S4N0U3_9APHY</name>
<dbReference type="GO" id="GO:0019005">
    <property type="term" value="C:SCF ubiquitin ligase complex"/>
    <property type="evidence" value="ECO:0007669"/>
    <property type="project" value="TreeGrafter"/>
</dbReference>
<organism evidence="2 3">
    <name type="scientific">Antrodiella citrinella</name>
    <dbReference type="NCBI Taxonomy" id="2447956"/>
    <lineage>
        <taxon>Eukaryota</taxon>
        <taxon>Fungi</taxon>
        <taxon>Dikarya</taxon>
        <taxon>Basidiomycota</taxon>
        <taxon>Agaricomycotina</taxon>
        <taxon>Agaricomycetes</taxon>
        <taxon>Polyporales</taxon>
        <taxon>Steccherinaceae</taxon>
        <taxon>Antrodiella</taxon>
    </lineage>
</organism>
<dbReference type="PANTHER" id="PTHR13318">
    <property type="entry name" value="PARTNER OF PAIRED, ISOFORM B-RELATED"/>
    <property type="match status" value="1"/>
</dbReference>